<feature type="transmembrane region" description="Helical" evidence="1">
    <location>
        <begin position="249"/>
        <end position="268"/>
    </location>
</feature>
<dbReference type="OMA" id="HKYWLST"/>
<dbReference type="PANTHER" id="PTHR35329">
    <property type="entry name" value="CHITIN SYNTHASE EXPORT CHAPERONE"/>
    <property type="match status" value="1"/>
</dbReference>
<dbReference type="STRING" id="1344416.A0A139A7V1"/>
<keyword evidence="1" id="KW-1133">Transmembrane helix</keyword>
<dbReference type="OrthoDB" id="2189463at2759"/>
<feature type="transmembrane region" description="Helical" evidence="1">
    <location>
        <begin position="180"/>
        <end position="206"/>
    </location>
</feature>
<dbReference type="Pfam" id="PF12271">
    <property type="entry name" value="Chs7"/>
    <property type="match status" value="1"/>
</dbReference>
<evidence type="ECO:0000256" key="1">
    <source>
        <dbReference type="SAM" id="Phobius"/>
    </source>
</evidence>
<sequence>MATGFKFGSFDYFCQQATLSLCPLVGTAVEPACYARNLDAGGTFVFQPATLFVYITALFMTIVMIYHIKLKYTAVGRREILIFFYLYMATETLELVVESGLIPKTHPANLHFTSAHVAMTTATYWCLLLNGFVGFQWAEDGTPLSLWSIRGSSAFIFGLTYFVAYGTFTSQFTFAAGNPSALFTIYILLNAASLIVYVFLQIVLVLNNLEDRWPLGHVLFGFTFYIVGIVFQFVVSTKLCESAKHYIDGMFFGAVFTLLAVMLVYKYWDSITKEDLEFSVGGKSNVWEIKDPLLNDEQMVLLANEHSRMQQYMQDRE</sequence>
<organism evidence="2 3">
    <name type="scientific">Gonapodya prolifera (strain JEL478)</name>
    <name type="common">Monoblepharis prolifera</name>
    <dbReference type="NCBI Taxonomy" id="1344416"/>
    <lineage>
        <taxon>Eukaryota</taxon>
        <taxon>Fungi</taxon>
        <taxon>Fungi incertae sedis</taxon>
        <taxon>Chytridiomycota</taxon>
        <taxon>Chytridiomycota incertae sedis</taxon>
        <taxon>Monoblepharidomycetes</taxon>
        <taxon>Monoblepharidales</taxon>
        <taxon>Gonapodyaceae</taxon>
        <taxon>Gonapodya</taxon>
    </lineage>
</organism>
<feature type="transmembrane region" description="Helical" evidence="1">
    <location>
        <begin position="117"/>
        <end position="135"/>
    </location>
</feature>
<gene>
    <name evidence="2" type="ORF">M427DRAFT_59181</name>
</gene>
<evidence type="ECO:0000313" key="3">
    <source>
        <dbReference type="Proteomes" id="UP000070544"/>
    </source>
</evidence>
<keyword evidence="3" id="KW-1185">Reference proteome</keyword>
<evidence type="ECO:0000313" key="2">
    <source>
        <dbReference type="EMBL" id="KXS12872.1"/>
    </source>
</evidence>
<feature type="transmembrane region" description="Helical" evidence="1">
    <location>
        <begin position="218"/>
        <end position="237"/>
    </location>
</feature>
<dbReference type="EMBL" id="KQ965784">
    <property type="protein sequence ID" value="KXS12872.1"/>
    <property type="molecule type" value="Genomic_DNA"/>
</dbReference>
<reference evidence="2 3" key="1">
    <citation type="journal article" date="2015" name="Genome Biol. Evol.">
        <title>Phylogenomic analyses indicate that early fungi evolved digesting cell walls of algal ancestors of land plants.</title>
        <authorList>
            <person name="Chang Y."/>
            <person name="Wang S."/>
            <person name="Sekimoto S."/>
            <person name="Aerts A.L."/>
            <person name="Choi C."/>
            <person name="Clum A."/>
            <person name="LaButti K.M."/>
            <person name="Lindquist E.A."/>
            <person name="Yee Ngan C."/>
            <person name="Ohm R.A."/>
            <person name="Salamov A.A."/>
            <person name="Grigoriev I.V."/>
            <person name="Spatafora J.W."/>
            <person name="Berbee M.L."/>
        </authorList>
    </citation>
    <scope>NUCLEOTIDE SEQUENCE [LARGE SCALE GENOMIC DNA]</scope>
    <source>
        <strain evidence="2 3">JEL478</strain>
    </source>
</reference>
<feature type="transmembrane region" description="Helical" evidence="1">
    <location>
        <begin position="147"/>
        <end position="168"/>
    </location>
</feature>
<dbReference type="GO" id="GO:0051082">
    <property type="term" value="F:unfolded protein binding"/>
    <property type="evidence" value="ECO:0007669"/>
    <property type="project" value="TreeGrafter"/>
</dbReference>
<dbReference type="Proteomes" id="UP000070544">
    <property type="component" value="Unassembled WGS sequence"/>
</dbReference>
<accession>A0A139A7V1</accession>
<dbReference type="GO" id="GO:0006457">
    <property type="term" value="P:protein folding"/>
    <property type="evidence" value="ECO:0007669"/>
    <property type="project" value="TreeGrafter"/>
</dbReference>
<protein>
    <submittedName>
        <fullName evidence="2">Uncharacterized protein</fullName>
    </submittedName>
</protein>
<name>A0A139A7V1_GONPJ</name>
<feature type="transmembrane region" description="Helical" evidence="1">
    <location>
        <begin position="51"/>
        <end position="68"/>
    </location>
</feature>
<feature type="transmembrane region" description="Helical" evidence="1">
    <location>
        <begin position="80"/>
        <end position="97"/>
    </location>
</feature>
<keyword evidence="1" id="KW-0812">Transmembrane</keyword>
<dbReference type="GO" id="GO:0005789">
    <property type="term" value="C:endoplasmic reticulum membrane"/>
    <property type="evidence" value="ECO:0007669"/>
    <property type="project" value="TreeGrafter"/>
</dbReference>
<proteinExistence type="predicted"/>
<dbReference type="AlphaFoldDB" id="A0A139A7V1"/>
<dbReference type="InterPro" id="IPR022057">
    <property type="entry name" value="Chs7"/>
</dbReference>
<keyword evidence="1" id="KW-0472">Membrane</keyword>
<dbReference type="PANTHER" id="PTHR35329:SF1">
    <property type="entry name" value="CHITIN SYNTHASE EXPORT CHAPERONE"/>
    <property type="match status" value="1"/>
</dbReference>